<reference evidence="3" key="1">
    <citation type="journal article" date="2017" name="Biotechnol. Biofuels">
        <title>Evaluation of environmental bacterial communities as a factor affecting the growth of duckweed Lemna minor.</title>
        <authorList>
            <person name="Ishizawa H."/>
            <person name="Kuroda M."/>
            <person name="Morikawa M."/>
            <person name="Ike M."/>
        </authorList>
    </citation>
    <scope>NUCLEOTIDE SEQUENCE [LARGE SCALE GENOMIC DNA]</scope>
    <source>
        <strain evidence="3">M6</strain>
    </source>
</reference>
<name>A0A3G9G4J3_9CAUL</name>
<gene>
    <name evidence="2" type="ORF">EM6_2852</name>
</gene>
<feature type="region of interest" description="Disordered" evidence="1">
    <location>
        <begin position="1"/>
        <end position="38"/>
    </location>
</feature>
<organism evidence="2 3">
    <name type="scientific">Asticcacaulis excentricus</name>
    <dbReference type="NCBI Taxonomy" id="78587"/>
    <lineage>
        <taxon>Bacteria</taxon>
        <taxon>Pseudomonadati</taxon>
        <taxon>Pseudomonadota</taxon>
        <taxon>Alphaproteobacteria</taxon>
        <taxon>Caulobacterales</taxon>
        <taxon>Caulobacteraceae</taxon>
        <taxon>Asticcacaulis</taxon>
    </lineage>
</organism>
<proteinExistence type="predicted"/>
<dbReference type="EMBL" id="AP018828">
    <property type="protein sequence ID" value="BBF82220.1"/>
    <property type="molecule type" value="Genomic_DNA"/>
</dbReference>
<evidence type="ECO:0000313" key="2">
    <source>
        <dbReference type="EMBL" id="BBF82220.1"/>
    </source>
</evidence>
<evidence type="ECO:0000256" key="1">
    <source>
        <dbReference type="SAM" id="MobiDB-lite"/>
    </source>
</evidence>
<accession>A0A3G9G4J3</accession>
<evidence type="ECO:0000313" key="3">
    <source>
        <dbReference type="Proteomes" id="UP000278756"/>
    </source>
</evidence>
<protein>
    <submittedName>
        <fullName evidence="2">Uncharacterized protein</fullName>
    </submittedName>
</protein>
<dbReference type="Proteomes" id="UP000278756">
    <property type="component" value="Chromosome 2"/>
</dbReference>
<reference evidence="3" key="2">
    <citation type="journal article" date="2017" name="Plant Physiol. Biochem.">
        <title>Differential oxidative and antioxidative response of duckweed Lemna minor toward plant growth promoting/inhibiting bacteria.</title>
        <authorList>
            <person name="Ishizawa H."/>
            <person name="Kuroda M."/>
            <person name="Morikawa M."/>
            <person name="Ike M."/>
        </authorList>
    </citation>
    <scope>NUCLEOTIDE SEQUENCE [LARGE SCALE GENOMIC DNA]</scope>
    <source>
        <strain evidence="3">M6</strain>
    </source>
</reference>
<feature type="compositionally biased region" description="Basic and acidic residues" evidence="1">
    <location>
        <begin position="26"/>
        <end position="38"/>
    </location>
</feature>
<dbReference type="AlphaFoldDB" id="A0A3G9G4J3"/>
<sequence length="38" mass="4422">MTWVSGFPQKGQRIQGSKRNPKSGHRFSDELRDKNNYA</sequence>